<dbReference type="AlphaFoldDB" id="S9R0N8"/>
<dbReference type="EMBL" id="AOLV01000014">
    <property type="protein sequence ID" value="EPX85493.1"/>
    <property type="molecule type" value="Genomic_DNA"/>
</dbReference>
<dbReference type="Gene3D" id="2.60.120.260">
    <property type="entry name" value="Galactose-binding domain-like"/>
    <property type="match status" value="1"/>
</dbReference>
<evidence type="ECO:0000313" key="5">
    <source>
        <dbReference type="Proteomes" id="UP000015346"/>
    </source>
</evidence>
<evidence type="ECO:0000256" key="1">
    <source>
        <dbReference type="ARBA" id="ARBA00022801"/>
    </source>
</evidence>
<dbReference type="InterPro" id="IPR008979">
    <property type="entry name" value="Galactose-bd-like_sf"/>
</dbReference>
<name>S9R0N8_9RHOB</name>
<sequence length="100" mass="11051">MILDLAGEWTLADATGAFRCPMRVPGDGITALHAAGLIPDPYWGRNEDGLRWIAGRDWTIRRTFVLERADVALLLEGLDCVAEVRVNGQTVLQSANAFRR</sequence>
<evidence type="ECO:0000313" key="4">
    <source>
        <dbReference type="EMBL" id="EPX85493.1"/>
    </source>
</evidence>
<dbReference type="Pfam" id="PF22666">
    <property type="entry name" value="Glyco_hydro_2_N2"/>
    <property type="match status" value="1"/>
</dbReference>
<dbReference type="HOGENOM" id="CLU_2303935_0_0_5"/>
<dbReference type="InterPro" id="IPR050887">
    <property type="entry name" value="Beta-mannosidase_GH2"/>
</dbReference>
<dbReference type="PANTHER" id="PTHR43730">
    <property type="entry name" value="BETA-MANNOSIDASE"/>
    <property type="match status" value="1"/>
</dbReference>
<gene>
    <name evidence="4" type="ORF">ruthe_01753</name>
</gene>
<dbReference type="InterPro" id="IPR054593">
    <property type="entry name" value="Beta-mannosidase-like_N2"/>
</dbReference>
<comment type="caution">
    <text evidence="4">The sequence shown here is derived from an EMBL/GenBank/DDBJ whole genome shotgun (WGS) entry which is preliminary data.</text>
</comment>
<dbReference type="Proteomes" id="UP000015346">
    <property type="component" value="Unassembled WGS sequence"/>
</dbReference>
<dbReference type="STRING" id="1123069.ruthe_01753"/>
<dbReference type="GO" id="GO:0006516">
    <property type="term" value="P:glycoprotein catabolic process"/>
    <property type="evidence" value="ECO:0007669"/>
    <property type="project" value="TreeGrafter"/>
</dbReference>
<evidence type="ECO:0000256" key="2">
    <source>
        <dbReference type="ARBA" id="ARBA00023295"/>
    </source>
</evidence>
<protein>
    <recommendedName>
        <fullName evidence="3">Beta-mannosidase-like galactose-binding domain-containing protein</fullName>
    </recommendedName>
</protein>
<dbReference type="PANTHER" id="PTHR43730:SF1">
    <property type="entry name" value="BETA-MANNOSIDASE"/>
    <property type="match status" value="1"/>
</dbReference>
<evidence type="ECO:0000259" key="3">
    <source>
        <dbReference type="Pfam" id="PF22666"/>
    </source>
</evidence>
<keyword evidence="1" id="KW-0378">Hydrolase</keyword>
<proteinExistence type="predicted"/>
<keyword evidence="5" id="KW-1185">Reference proteome</keyword>
<organism evidence="4 5">
    <name type="scientific">Rubellimicrobium thermophilum DSM 16684</name>
    <dbReference type="NCBI Taxonomy" id="1123069"/>
    <lineage>
        <taxon>Bacteria</taxon>
        <taxon>Pseudomonadati</taxon>
        <taxon>Pseudomonadota</taxon>
        <taxon>Alphaproteobacteria</taxon>
        <taxon>Rhodobacterales</taxon>
        <taxon>Roseobacteraceae</taxon>
        <taxon>Rubellimicrobium</taxon>
    </lineage>
</organism>
<dbReference type="SUPFAM" id="SSF49785">
    <property type="entry name" value="Galactose-binding domain-like"/>
    <property type="match status" value="1"/>
</dbReference>
<reference evidence="4 5" key="1">
    <citation type="journal article" date="2013" name="Stand. Genomic Sci.">
        <title>Genome sequence of the reddish-pigmented Rubellimicrobium thermophilum type strain (DSM 16684(T)), a member of the Roseobacter clade.</title>
        <authorList>
            <person name="Fiebig A."/>
            <person name="Riedel T."/>
            <person name="Gronow S."/>
            <person name="Petersen J."/>
            <person name="Klenk H.P."/>
            <person name="Goker M."/>
        </authorList>
    </citation>
    <scope>NUCLEOTIDE SEQUENCE [LARGE SCALE GENOMIC DNA]</scope>
    <source>
        <strain evidence="4 5">DSM 16684</strain>
    </source>
</reference>
<dbReference type="GO" id="GO:0004567">
    <property type="term" value="F:beta-mannosidase activity"/>
    <property type="evidence" value="ECO:0007669"/>
    <property type="project" value="TreeGrafter"/>
</dbReference>
<feature type="domain" description="Beta-mannosidase-like galactose-binding" evidence="3">
    <location>
        <begin position="9"/>
        <end position="100"/>
    </location>
</feature>
<accession>S9R0N8</accession>
<keyword evidence="2" id="KW-0326">Glycosidase</keyword>